<dbReference type="EMBL" id="SMCP01000003">
    <property type="protein sequence ID" value="TCV88906.1"/>
    <property type="molecule type" value="Genomic_DNA"/>
</dbReference>
<evidence type="ECO:0000313" key="2">
    <source>
        <dbReference type="EMBL" id="TCV88906.1"/>
    </source>
</evidence>
<evidence type="ECO:0000259" key="1">
    <source>
        <dbReference type="Pfam" id="PF07791"/>
    </source>
</evidence>
<gene>
    <name evidence="2" type="ORF">EDC16_103265</name>
</gene>
<reference evidence="2 3" key="1">
    <citation type="submission" date="2019-03" db="EMBL/GenBank/DDBJ databases">
        <title>Genomic Encyclopedia of Type Strains, Phase IV (KMG-IV): sequencing the most valuable type-strain genomes for metagenomic binning, comparative biology and taxonomic classification.</title>
        <authorList>
            <person name="Goeker M."/>
        </authorList>
    </citation>
    <scope>NUCLEOTIDE SEQUENCE [LARGE SCALE GENOMIC DNA]</scope>
    <source>
        <strain evidence="2 3">DSM 28140</strain>
    </source>
</reference>
<evidence type="ECO:0000313" key="3">
    <source>
        <dbReference type="Proteomes" id="UP000294619"/>
    </source>
</evidence>
<sequence length="110" mass="12692">MRDVIEKHANNSSEITWIPVKARDGETITPYYAILIEKAFEENVAVNYEKSRKLRDGEIYSPHFNYDVVKDKDIFTLEDYPSYVFISEKLKDILEKSGVTGVGFGNWHAS</sequence>
<dbReference type="Proteomes" id="UP000294619">
    <property type="component" value="Unassembled WGS sequence"/>
</dbReference>
<name>A0A4R3YAD6_9PAST</name>
<proteinExistence type="predicted"/>
<comment type="caution">
    <text evidence="2">The sequence shown here is derived from an EMBL/GenBank/DDBJ whole genome shotgun (WGS) entry which is preliminary data.</text>
</comment>
<protein>
    <recommendedName>
        <fullName evidence="1">Immunity MXAN-0049 protein domain-containing protein</fullName>
    </recommendedName>
</protein>
<dbReference type="InterPro" id="IPR012433">
    <property type="entry name" value="Imm11"/>
</dbReference>
<dbReference type="AlphaFoldDB" id="A0A4R3YAD6"/>
<accession>A0A4R3YAD6</accession>
<feature type="domain" description="Immunity MXAN-0049 protein" evidence="1">
    <location>
        <begin position="42"/>
        <end position="105"/>
    </location>
</feature>
<dbReference type="Pfam" id="PF07791">
    <property type="entry name" value="Imm11"/>
    <property type="match status" value="1"/>
</dbReference>
<organism evidence="2 3">
    <name type="scientific">Testudinibacter aquarius</name>
    <dbReference type="NCBI Taxonomy" id="1524974"/>
    <lineage>
        <taxon>Bacteria</taxon>
        <taxon>Pseudomonadati</taxon>
        <taxon>Pseudomonadota</taxon>
        <taxon>Gammaproteobacteria</taxon>
        <taxon>Pasteurellales</taxon>
        <taxon>Pasteurellaceae</taxon>
        <taxon>Testudinibacter</taxon>
    </lineage>
</organism>